<evidence type="ECO:0000259" key="5">
    <source>
        <dbReference type="Pfam" id="PF01717"/>
    </source>
</evidence>
<dbReference type="SUPFAM" id="SSF51726">
    <property type="entry name" value="UROD/MetE-like"/>
    <property type="match status" value="1"/>
</dbReference>
<dbReference type="PANTHER" id="PTHR30519">
    <property type="entry name" value="5-METHYLTETRAHYDROPTEROYLTRIGLUTAMATE--HOMOCYSTEINE METHYLTRANSFERASE"/>
    <property type="match status" value="1"/>
</dbReference>
<feature type="domain" description="Cobalamin-independent methionine synthase MetE C-terminal/archaeal" evidence="5">
    <location>
        <begin position="59"/>
        <end position="180"/>
    </location>
</feature>
<evidence type="ECO:0000256" key="3">
    <source>
        <dbReference type="ARBA" id="ARBA00022833"/>
    </source>
</evidence>
<dbReference type="Pfam" id="PF01717">
    <property type="entry name" value="Meth_synt_2"/>
    <property type="match status" value="1"/>
</dbReference>
<sequence>METTAVTGHWAQRPGSDGHQADAAASMSVSPNTGLGWRRIASCFDLASPRGGGRNRPRIQIDEPALREDLPLRKARRRRYRAWTAEAFRIAASGVAYATRIHTHMRYAQFNHIIDSVAALDAEVIPIEAWCSCMELLDAFARFDSPNQVGPGVYDIHTPRIPERTERVELLRRVAEVLPAKSHGRTRTAACRPAPRWRR</sequence>
<evidence type="ECO:0000256" key="2">
    <source>
        <dbReference type="ARBA" id="ARBA00022723"/>
    </source>
</evidence>
<keyword evidence="3" id="KW-0862">Zinc</keyword>
<keyword evidence="7" id="KW-1185">Reference proteome</keyword>
<gene>
    <name evidence="6" type="ORF">ABB22_01885</name>
</gene>
<name>A0ABR5NPE8_9GAMM</name>
<dbReference type="InterPro" id="IPR038071">
    <property type="entry name" value="UROD/MetE-like_sf"/>
</dbReference>
<evidence type="ECO:0000313" key="7">
    <source>
        <dbReference type="Proteomes" id="UP000050902"/>
    </source>
</evidence>
<protein>
    <recommendedName>
        <fullName evidence="5">Cobalamin-independent methionine synthase MetE C-terminal/archaeal domain-containing protein</fullName>
    </recommendedName>
</protein>
<organism evidence="6 7">
    <name type="scientific">Stenotrophomonas nitritireducens</name>
    <dbReference type="NCBI Taxonomy" id="83617"/>
    <lineage>
        <taxon>Bacteria</taxon>
        <taxon>Pseudomonadati</taxon>
        <taxon>Pseudomonadota</taxon>
        <taxon>Gammaproteobacteria</taxon>
        <taxon>Lysobacterales</taxon>
        <taxon>Lysobacteraceae</taxon>
        <taxon>Stenotrophomonas</taxon>
    </lineage>
</organism>
<comment type="cofactor">
    <cofactor evidence="1">
        <name>Zn(2+)</name>
        <dbReference type="ChEBI" id="CHEBI:29105"/>
    </cofactor>
</comment>
<proteinExistence type="predicted"/>
<dbReference type="EMBL" id="LDJG01000002">
    <property type="protein sequence ID" value="KRG60665.1"/>
    <property type="molecule type" value="Genomic_DNA"/>
</dbReference>
<evidence type="ECO:0000256" key="4">
    <source>
        <dbReference type="SAM" id="MobiDB-lite"/>
    </source>
</evidence>
<accession>A0ABR5NPE8</accession>
<comment type="caution">
    <text evidence="6">The sequence shown here is derived from an EMBL/GenBank/DDBJ whole genome shotgun (WGS) entry which is preliminary data.</text>
</comment>
<reference evidence="6 7" key="1">
    <citation type="submission" date="2015-05" db="EMBL/GenBank/DDBJ databases">
        <title>Genome sequencing and analysis of members of genus Stenotrophomonas.</title>
        <authorList>
            <person name="Patil P.P."/>
            <person name="Midha S."/>
            <person name="Patil P.B."/>
        </authorList>
    </citation>
    <scope>NUCLEOTIDE SEQUENCE [LARGE SCALE GENOMIC DNA]</scope>
    <source>
        <strain evidence="6 7">DSM 12575</strain>
    </source>
</reference>
<feature type="region of interest" description="Disordered" evidence="4">
    <location>
        <begin position="1"/>
        <end position="28"/>
    </location>
</feature>
<dbReference type="InterPro" id="IPR002629">
    <property type="entry name" value="Met_Synth_C/arc"/>
</dbReference>
<dbReference type="Gene3D" id="3.20.20.210">
    <property type="match status" value="1"/>
</dbReference>
<evidence type="ECO:0000256" key="1">
    <source>
        <dbReference type="ARBA" id="ARBA00001947"/>
    </source>
</evidence>
<keyword evidence="2" id="KW-0479">Metal-binding</keyword>
<evidence type="ECO:0000313" key="6">
    <source>
        <dbReference type="EMBL" id="KRG60665.1"/>
    </source>
</evidence>
<dbReference type="Proteomes" id="UP000050902">
    <property type="component" value="Unassembled WGS sequence"/>
</dbReference>